<reference evidence="6" key="1">
    <citation type="submission" date="2016-02" db="EMBL/GenBank/DDBJ databases">
        <title>Comparative genomics of biotechnologically important yeasts.</title>
        <authorList>
            <consortium name="DOE Joint Genome Institute"/>
            <person name="Riley R."/>
            <person name="Haridas S."/>
            <person name="Wolfe K.H."/>
            <person name="Lopes M.R."/>
            <person name="Hittinger C.T."/>
            <person name="Goker M."/>
            <person name="Salamov A."/>
            <person name="Wisecaver J."/>
            <person name="Long T.M."/>
            <person name="Aerts A.L."/>
            <person name="Barry K."/>
            <person name="Choi C."/>
            <person name="Clum A."/>
            <person name="Coughlan A.Y."/>
            <person name="Deshpande S."/>
            <person name="Douglass A.P."/>
            <person name="Hanson S.J."/>
            <person name="Klenk H.-P."/>
            <person name="Labutti K."/>
            <person name="Lapidus A."/>
            <person name="Lindquist E."/>
            <person name="Lipzen A."/>
            <person name="Meier-Kolthoff J.P."/>
            <person name="Ohm R.A."/>
            <person name="Otillar R.P."/>
            <person name="Pangilinan J."/>
            <person name="Peng Y."/>
            <person name="Rokas A."/>
            <person name="Rosa C.A."/>
            <person name="Scheuner C."/>
            <person name="Sibirny A.A."/>
            <person name="Slot J.C."/>
            <person name="Stielow J.B."/>
            <person name="Sun H."/>
            <person name="Kurtzman C.P."/>
            <person name="Blackwell M."/>
            <person name="Jeffries T.W."/>
            <person name="Grigoriev I.V."/>
        </authorList>
    </citation>
    <scope>NUCLEOTIDE SEQUENCE [LARGE SCALE GENOMIC DNA]</scope>
    <source>
        <strain evidence="6">NRRL Y-17796</strain>
    </source>
</reference>
<dbReference type="PANTHER" id="PTHR37534:SF46">
    <property type="entry name" value="ZN(II)2CYS6 TRANSCRIPTION FACTOR (EUROFUNG)"/>
    <property type="match status" value="1"/>
</dbReference>
<dbReference type="CDD" id="cd00067">
    <property type="entry name" value="GAL4"/>
    <property type="match status" value="1"/>
</dbReference>
<dbReference type="GO" id="GO:0005634">
    <property type="term" value="C:nucleus"/>
    <property type="evidence" value="ECO:0007669"/>
    <property type="project" value="UniProtKB-SubCell"/>
</dbReference>
<keyword evidence="2" id="KW-0539">Nucleus</keyword>
<dbReference type="PANTHER" id="PTHR37534">
    <property type="entry name" value="TRANSCRIPTIONAL ACTIVATOR PROTEIN UGA3"/>
    <property type="match status" value="1"/>
</dbReference>
<dbReference type="SUPFAM" id="SSF57701">
    <property type="entry name" value="Zn2/Cys6 DNA-binding domain"/>
    <property type="match status" value="1"/>
</dbReference>
<dbReference type="AlphaFoldDB" id="A0A1E4TDL3"/>
<dbReference type="PROSITE" id="PS50048">
    <property type="entry name" value="ZN2_CY6_FUNGAL_2"/>
    <property type="match status" value="1"/>
</dbReference>
<gene>
    <name evidence="5" type="ORF">CANCADRAFT_144508</name>
</gene>
<keyword evidence="6" id="KW-1185">Reference proteome</keyword>
<comment type="subcellular location">
    <subcellularLocation>
        <location evidence="1">Nucleus</location>
    </subcellularLocation>
</comment>
<dbReference type="GO" id="GO:0000981">
    <property type="term" value="F:DNA-binding transcription factor activity, RNA polymerase II-specific"/>
    <property type="evidence" value="ECO:0007669"/>
    <property type="project" value="InterPro"/>
</dbReference>
<dbReference type="InterPro" id="IPR036864">
    <property type="entry name" value="Zn2-C6_fun-type_DNA-bd_sf"/>
</dbReference>
<dbReference type="InterPro" id="IPR021858">
    <property type="entry name" value="Fun_TF"/>
</dbReference>
<evidence type="ECO:0000313" key="5">
    <source>
        <dbReference type="EMBL" id="ODV89829.1"/>
    </source>
</evidence>
<sequence>MPRRFTPLIASHSKFGCYFCKKRRKKCDEMKPTCSSCLKRSIECVYPENVPSSNTKAGVRKTRKSGSAANKHNPTALTNHRERTAIGDIWALATTSTLSFACVPEMKMFDMENLYTPATPSNSVDAPVDLYIFAYAEHFSKILIPPQGLPRGLFTNSQVQDWGERKELFTLRRACGAFYLAYAGSADASERAVDCYLLGLRELRNSLATTDSFFFDYWITAAVLTLVVLEKTFYASATRAIYHLRCALHLFGNNLRMIIRVAQSKKVVLSIDNLLLADSILYNSSVLIIFCAEKDRRLLCPPDQFEYLYQLAKNSLPRSPDFKWGWQPITGCCQTLFYVVYQASQLAHESRSRIIEISEIDRLQKILIDWNEWQMEQVMTSADIHASIESNIIIGRIYFWVLQILLLYIRDPTMMASHSDVQFCVNEAVLLTYEVSHNVNCIMVLWAMAVLGLSVVDFETRANLHTNLMRMGDTLHSFIPRKIKTAHELVWNDMIYTRPGLAVILSDELSAMDIAL</sequence>
<dbReference type="EMBL" id="KV453843">
    <property type="protein sequence ID" value="ODV89829.1"/>
    <property type="molecule type" value="Genomic_DNA"/>
</dbReference>
<evidence type="ECO:0000256" key="3">
    <source>
        <dbReference type="SAM" id="MobiDB-lite"/>
    </source>
</evidence>
<evidence type="ECO:0000256" key="1">
    <source>
        <dbReference type="ARBA" id="ARBA00004123"/>
    </source>
</evidence>
<dbReference type="Gene3D" id="4.10.240.10">
    <property type="entry name" value="Zn(2)-C6 fungal-type DNA-binding domain"/>
    <property type="match status" value="1"/>
</dbReference>
<proteinExistence type="predicted"/>
<evidence type="ECO:0000259" key="4">
    <source>
        <dbReference type="PROSITE" id="PS50048"/>
    </source>
</evidence>
<feature type="domain" description="Zn(2)-C6 fungal-type" evidence="4">
    <location>
        <begin position="16"/>
        <end position="46"/>
    </location>
</feature>
<dbReference type="PROSITE" id="PS00463">
    <property type="entry name" value="ZN2_CY6_FUNGAL_1"/>
    <property type="match status" value="1"/>
</dbReference>
<organism evidence="5 6">
    <name type="scientific">Tortispora caseinolytica NRRL Y-17796</name>
    <dbReference type="NCBI Taxonomy" id="767744"/>
    <lineage>
        <taxon>Eukaryota</taxon>
        <taxon>Fungi</taxon>
        <taxon>Dikarya</taxon>
        <taxon>Ascomycota</taxon>
        <taxon>Saccharomycotina</taxon>
        <taxon>Trigonopsidomycetes</taxon>
        <taxon>Trigonopsidales</taxon>
        <taxon>Trigonopsidaceae</taxon>
        <taxon>Tortispora</taxon>
    </lineage>
</organism>
<protein>
    <recommendedName>
        <fullName evidence="4">Zn(2)-C6 fungal-type domain-containing protein</fullName>
    </recommendedName>
</protein>
<feature type="region of interest" description="Disordered" evidence="3">
    <location>
        <begin position="53"/>
        <end position="77"/>
    </location>
</feature>
<dbReference type="Proteomes" id="UP000095023">
    <property type="component" value="Unassembled WGS sequence"/>
</dbReference>
<dbReference type="Pfam" id="PF11951">
    <property type="entry name" value="Fungal_trans_2"/>
    <property type="match status" value="1"/>
</dbReference>
<dbReference type="InterPro" id="IPR001138">
    <property type="entry name" value="Zn2Cys6_DnaBD"/>
</dbReference>
<name>A0A1E4TDL3_9ASCO</name>
<dbReference type="GO" id="GO:0008270">
    <property type="term" value="F:zinc ion binding"/>
    <property type="evidence" value="ECO:0007669"/>
    <property type="project" value="InterPro"/>
</dbReference>
<evidence type="ECO:0000313" key="6">
    <source>
        <dbReference type="Proteomes" id="UP000095023"/>
    </source>
</evidence>
<evidence type="ECO:0000256" key="2">
    <source>
        <dbReference type="ARBA" id="ARBA00023242"/>
    </source>
</evidence>
<dbReference type="SMART" id="SM00066">
    <property type="entry name" value="GAL4"/>
    <property type="match status" value="1"/>
</dbReference>
<feature type="compositionally biased region" description="Polar residues" evidence="3">
    <location>
        <begin position="65"/>
        <end position="77"/>
    </location>
</feature>
<dbReference type="OrthoDB" id="3598904at2759"/>
<dbReference type="Pfam" id="PF00172">
    <property type="entry name" value="Zn_clus"/>
    <property type="match status" value="1"/>
</dbReference>
<accession>A0A1E4TDL3</accession>